<proteinExistence type="predicted"/>
<dbReference type="OrthoDB" id="6774530at2759"/>
<reference evidence="1" key="1">
    <citation type="submission" date="2020-08" db="EMBL/GenBank/DDBJ databases">
        <title>Genome sequencing and assembly of the red palm weevil Rhynchophorus ferrugineus.</title>
        <authorList>
            <person name="Dias G.B."/>
            <person name="Bergman C.M."/>
            <person name="Manee M."/>
        </authorList>
    </citation>
    <scope>NUCLEOTIDE SEQUENCE</scope>
    <source>
        <strain evidence="1">AA-2017</strain>
        <tissue evidence="1">Whole larva</tissue>
    </source>
</reference>
<dbReference type="Proteomes" id="UP000625711">
    <property type="component" value="Unassembled WGS sequence"/>
</dbReference>
<dbReference type="AlphaFoldDB" id="A0A834HXE6"/>
<dbReference type="EMBL" id="JAACXV010014293">
    <property type="protein sequence ID" value="KAF7268898.1"/>
    <property type="molecule type" value="Genomic_DNA"/>
</dbReference>
<evidence type="ECO:0000313" key="2">
    <source>
        <dbReference type="Proteomes" id="UP000625711"/>
    </source>
</evidence>
<protein>
    <submittedName>
        <fullName evidence="1">Uncharacterized protein</fullName>
    </submittedName>
</protein>
<gene>
    <name evidence="1" type="ORF">GWI33_018000</name>
</gene>
<keyword evidence="2" id="KW-1185">Reference proteome</keyword>
<name>A0A834HXE6_RHYFE</name>
<accession>A0A834HXE6</accession>
<comment type="caution">
    <text evidence="1">The sequence shown here is derived from an EMBL/GenBank/DDBJ whole genome shotgun (WGS) entry which is preliminary data.</text>
</comment>
<evidence type="ECO:0000313" key="1">
    <source>
        <dbReference type="EMBL" id="KAF7268898.1"/>
    </source>
</evidence>
<organism evidence="1 2">
    <name type="scientific">Rhynchophorus ferrugineus</name>
    <name type="common">Red palm weevil</name>
    <name type="synonym">Curculio ferrugineus</name>
    <dbReference type="NCBI Taxonomy" id="354439"/>
    <lineage>
        <taxon>Eukaryota</taxon>
        <taxon>Metazoa</taxon>
        <taxon>Ecdysozoa</taxon>
        <taxon>Arthropoda</taxon>
        <taxon>Hexapoda</taxon>
        <taxon>Insecta</taxon>
        <taxon>Pterygota</taxon>
        <taxon>Neoptera</taxon>
        <taxon>Endopterygota</taxon>
        <taxon>Coleoptera</taxon>
        <taxon>Polyphaga</taxon>
        <taxon>Cucujiformia</taxon>
        <taxon>Curculionidae</taxon>
        <taxon>Dryophthorinae</taxon>
        <taxon>Rhynchophorus</taxon>
    </lineage>
</organism>
<sequence length="90" mass="10583">MTLNLGLRLDFPWSFVIADVSRPIIGVDFIVHYDFLVDLQNRKLLDRNTRMSVNERHPQYENIASIKLINNSSRYHDILQKFPEILDPSV</sequence>